<dbReference type="InterPro" id="IPR006680">
    <property type="entry name" value="Amidohydro-rel"/>
</dbReference>
<comment type="caution">
    <text evidence="3">The sequence shown here is derived from an EMBL/GenBank/DDBJ whole genome shotgun (WGS) entry which is preliminary data.</text>
</comment>
<gene>
    <name evidence="3" type="ORF">ACFFIA_16915</name>
</gene>
<dbReference type="PANTHER" id="PTHR43569">
    <property type="entry name" value="AMIDOHYDROLASE"/>
    <property type="match status" value="1"/>
</dbReference>
<dbReference type="EMBL" id="JBHLUH010000030">
    <property type="protein sequence ID" value="MFC0529336.1"/>
    <property type="molecule type" value="Genomic_DNA"/>
</dbReference>
<dbReference type="Pfam" id="PF04909">
    <property type="entry name" value="Amidohydro_2"/>
    <property type="match status" value="1"/>
</dbReference>
<dbReference type="Proteomes" id="UP001589867">
    <property type="component" value="Unassembled WGS sequence"/>
</dbReference>
<comment type="similarity">
    <text evidence="1">Belongs to the metallo-dependent hydrolases superfamily.</text>
</comment>
<keyword evidence="4" id="KW-1185">Reference proteome</keyword>
<dbReference type="SUPFAM" id="SSF51556">
    <property type="entry name" value="Metallo-dependent hydrolases"/>
    <property type="match status" value="1"/>
</dbReference>
<evidence type="ECO:0000256" key="1">
    <source>
        <dbReference type="ARBA" id="ARBA00038310"/>
    </source>
</evidence>
<protein>
    <submittedName>
        <fullName evidence="3">Amidohydrolase family protein</fullName>
    </submittedName>
</protein>
<accession>A0ABV6M3U5</accession>
<evidence type="ECO:0000259" key="2">
    <source>
        <dbReference type="Pfam" id="PF04909"/>
    </source>
</evidence>
<sequence length="291" mass="31686">MSHGAVPRAGIIDAHHHLWRRERHPQPWIDPVSMAAIDADFVHADLAAEAEPAGVTGTVVVQSIHSEAETTDLLSVASRSELIKGVVGWVDFAAPDTADRVGRLRATRGGGKLVGIRHLVQDEPDPAFLERSAIRRAVAAIGDAGLVFDLVCRHQQLPAVIGLVESLPQVSFVLDHLGKPPLAGQELRGWAGHLRTLARLPNVSAKLSGLVTEANWSSWTPADLKPAVAHALDTFGPARLMFGSDWPVCLLATTYLDWIEVLRDLLAGCDEHQRQQIWRETALRVYQLAES</sequence>
<dbReference type="InterPro" id="IPR032466">
    <property type="entry name" value="Metal_Hydrolase"/>
</dbReference>
<evidence type="ECO:0000313" key="4">
    <source>
        <dbReference type="Proteomes" id="UP001589867"/>
    </source>
</evidence>
<dbReference type="InterPro" id="IPR052350">
    <property type="entry name" value="Metallo-dep_Lactonases"/>
</dbReference>
<reference evidence="3 4" key="1">
    <citation type="submission" date="2024-09" db="EMBL/GenBank/DDBJ databases">
        <authorList>
            <person name="Sun Q."/>
            <person name="Mori K."/>
        </authorList>
    </citation>
    <scope>NUCLEOTIDE SEQUENCE [LARGE SCALE GENOMIC DNA]</scope>
    <source>
        <strain evidence="3 4">TBRC 3947</strain>
    </source>
</reference>
<dbReference type="PANTHER" id="PTHR43569:SF2">
    <property type="entry name" value="AMIDOHYDROLASE-RELATED DOMAIN-CONTAINING PROTEIN"/>
    <property type="match status" value="1"/>
</dbReference>
<dbReference type="RefSeq" id="WP_377251983.1">
    <property type="nucleotide sequence ID" value="NZ_JBHLUH010000030.1"/>
</dbReference>
<dbReference type="Gene3D" id="3.20.20.140">
    <property type="entry name" value="Metal-dependent hydrolases"/>
    <property type="match status" value="1"/>
</dbReference>
<proteinExistence type="inferred from homology"/>
<name>A0ABV6M3U5_9ACTN</name>
<organism evidence="3 4">
    <name type="scientific">Phytohabitans kaempferiae</name>
    <dbReference type="NCBI Taxonomy" id="1620943"/>
    <lineage>
        <taxon>Bacteria</taxon>
        <taxon>Bacillati</taxon>
        <taxon>Actinomycetota</taxon>
        <taxon>Actinomycetes</taxon>
        <taxon>Micromonosporales</taxon>
        <taxon>Micromonosporaceae</taxon>
    </lineage>
</organism>
<evidence type="ECO:0000313" key="3">
    <source>
        <dbReference type="EMBL" id="MFC0529336.1"/>
    </source>
</evidence>
<feature type="domain" description="Amidohydrolase-related" evidence="2">
    <location>
        <begin position="12"/>
        <end position="288"/>
    </location>
</feature>